<feature type="domain" description="F-box" evidence="1">
    <location>
        <begin position="3"/>
        <end position="53"/>
    </location>
</feature>
<evidence type="ECO:0000313" key="3">
    <source>
        <dbReference type="Proteomes" id="UP000800035"/>
    </source>
</evidence>
<dbReference type="Pfam" id="PF00646">
    <property type="entry name" value="F-box"/>
    <property type="match status" value="1"/>
</dbReference>
<name>A0A6A5TYN3_9PLEO</name>
<evidence type="ECO:0000259" key="1">
    <source>
        <dbReference type="PROSITE" id="PS50181"/>
    </source>
</evidence>
<feature type="non-terminal residue" evidence="2">
    <location>
        <position position="134"/>
    </location>
</feature>
<proteinExistence type="predicted"/>
<dbReference type="Proteomes" id="UP000800035">
    <property type="component" value="Unassembled WGS sequence"/>
</dbReference>
<dbReference type="InterPro" id="IPR001810">
    <property type="entry name" value="F-box_dom"/>
</dbReference>
<gene>
    <name evidence="2" type="ORF">CC80DRAFT_381894</name>
</gene>
<reference evidence="2" key="1">
    <citation type="journal article" date="2020" name="Stud. Mycol.">
        <title>101 Dothideomycetes genomes: a test case for predicting lifestyles and emergence of pathogens.</title>
        <authorList>
            <person name="Haridas S."/>
            <person name="Albert R."/>
            <person name="Binder M."/>
            <person name="Bloem J."/>
            <person name="Labutti K."/>
            <person name="Salamov A."/>
            <person name="Andreopoulos B."/>
            <person name="Baker S."/>
            <person name="Barry K."/>
            <person name="Bills G."/>
            <person name="Bluhm B."/>
            <person name="Cannon C."/>
            <person name="Castanera R."/>
            <person name="Culley D."/>
            <person name="Daum C."/>
            <person name="Ezra D."/>
            <person name="Gonzalez J."/>
            <person name="Henrissat B."/>
            <person name="Kuo A."/>
            <person name="Liang C."/>
            <person name="Lipzen A."/>
            <person name="Lutzoni F."/>
            <person name="Magnuson J."/>
            <person name="Mondo S."/>
            <person name="Nolan M."/>
            <person name="Ohm R."/>
            <person name="Pangilinan J."/>
            <person name="Park H.-J."/>
            <person name="Ramirez L."/>
            <person name="Alfaro M."/>
            <person name="Sun H."/>
            <person name="Tritt A."/>
            <person name="Yoshinaga Y."/>
            <person name="Zwiers L.-H."/>
            <person name="Turgeon B."/>
            <person name="Goodwin S."/>
            <person name="Spatafora J."/>
            <person name="Crous P."/>
            <person name="Grigoriev I."/>
        </authorList>
    </citation>
    <scope>NUCLEOTIDE SEQUENCE</scope>
    <source>
        <strain evidence="2">CBS 675.92</strain>
    </source>
</reference>
<dbReference type="EMBL" id="ML976988">
    <property type="protein sequence ID" value="KAF1957983.1"/>
    <property type="molecule type" value="Genomic_DNA"/>
</dbReference>
<dbReference type="InterPro" id="IPR036047">
    <property type="entry name" value="F-box-like_dom_sf"/>
</dbReference>
<accession>A0A6A5TYN3</accession>
<organism evidence="2 3">
    <name type="scientific">Byssothecium circinans</name>
    <dbReference type="NCBI Taxonomy" id="147558"/>
    <lineage>
        <taxon>Eukaryota</taxon>
        <taxon>Fungi</taxon>
        <taxon>Dikarya</taxon>
        <taxon>Ascomycota</taxon>
        <taxon>Pezizomycotina</taxon>
        <taxon>Dothideomycetes</taxon>
        <taxon>Pleosporomycetidae</taxon>
        <taxon>Pleosporales</taxon>
        <taxon>Massarineae</taxon>
        <taxon>Massarinaceae</taxon>
        <taxon>Byssothecium</taxon>
    </lineage>
</organism>
<dbReference type="OrthoDB" id="5281164at2759"/>
<keyword evidence="3" id="KW-1185">Reference proteome</keyword>
<dbReference type="SUPFAM" id="SSF81383">
    <property type="entry name" value="F-box domain"/>
    <property type="match status" value="1"/>
</dbReference>
<evidence type="ECO:0000313" key="2">
    <source>
        <dbReference type="EMBL" id="KAF1957983.1"/>
    </source>
</evidence>
<dbReference type="AlphaFoldDB" id="A0A6A5TYN3"/>
<protein>
    <recommendedName>
        <fullName evidence="1">F-box domain-containing protein</fullName>
    </recommendedName>
</protein>
<dbReference type="PROSITE" id="PS50181">
    <property type="entry name" value="FBOX"/>
    <property type="match status" value="1"/>
</dbReference>
<sequence length="134" mass="15513">MTSSSLLSLPLEIFRNIFGRLELQDKACLTMTNRCFRTILDPPTHEDFLYAENYVWASSRGLYTCKGCISFRQLDHFTDDMRKGRRARRGPEANTRLCIQCGVNQGIYWEGMEIVFKGQRAILGRLCRTLTDHV</sequence>